<dbReference type="Proteomes" id="UP000316603">
    <property type="component" value="Unassembled WGS sequence"/>
</dbReference>
<evidence type="ECO:0000256" key="1">
    <source>
        <dbReference type="SAM" id="MobiDB-lite"/>
    </source>
</evidence>
<dbReference type="EMBL" id="VIWV01000001">
    <property type="protein sequence ID" value="TWF88839.1"/>
    <property type="molecule type" value="Genomic_DNA"/>
</dbReference>
<reference evidence="2 3" key="1">
    <citation type="submission" date="2019-06" db="EMBL/GenBank/DDBJ databases">
        <title>Sequencing the genomes of 1000 actinobacteria strains.</title>
        <authorList>
            <person name="Klenk H.-P."/>
        </authorList>
    </citation>
    <scope>NUCLEOTIDE SEQUENCE [LARGE SCALE GENOMIC DNA]</scope>
    <source>
        <strain evidence="2 3">DSM 41695</strain>
    </source>
</reference>
<gene>
    <name evidence="2" type="ORF">FHX78_115874</name>
</gene>
<sequence length="35" mass="3577">MSIPPTGARGSTAADRGTPVAATRPDVTQSKEPRP</sequence>
<name>A0A561TNX7_9ACTN</name>
<keyword evidence="3" id="KW-1185">Reference proteome</keyword>
<evidence type="ECO:0000313" key="3">
    <source>
        <dbReference type="Proteomes" id="UP000316603"/>
    </source>
</evidence>
<proteinExistence type="predicted"/>
<comment type="caution">
    <text evidence="2">The sequence shown here is derived from an EMBL/GenBank/DDBJ whole genome shotgun (WGS) entry which is preliminary data.</text>
</comment>
<organism evidence="2 3">
    <name type="scientific">Streptomyces capillispiralis</name>
    <dbReference type="NCBI Taxonomy" id="68182"/>
    <lineage>
        <taxon>Bacteria</taxon>
        <taxon>Bacillati</taxon>
        <taxon>Actinomycetota</taxon>
        <taxon>Actinomycetes</taxon>
        <taxon>Kitasatosporales</taxon>
        <taxon>Streptomycetaceae</taxon>
        <taxon>Streptomyces</taxon>
    </lineage>
</organism>
<protein>
    <submittedName>
        <fullName evidence="2">Uncharacterized protein</fullName>
    </submittedName>
</protein>
<accession>A0A561TNX7</accession>
<feature type="region of interest" description="Disordered" evidence="1">
    <location>
        <begin position="1"/>
        <end position="35"/>
    </location>
</feature>
<dbReference type="AlphaFoldDB" id="A0A561TNX7"/>
<evidence type="ECO:0000313" key="2">
    <source>
        <dbReference type="EMBL" id="TWF88839.1"/>
    </source>
</evidence>